<dbReference type="Gene3D" id="3.55.40.10">
    <property type="entry name" value="minor pseudopilin epsh domain"/>
    <property type="match status" value="1"/>
</dbReference>
<proteinExistence type="inferred from homology"/>
<organism evidence="13 14">
    <name type="scientific">Rugamonas apoptosis</name>
    <dbReference type="NCBI Taxonomy" id="2758570"/>
    <lineage>
        <taxon>Bacteria</taxon>
        <taxon>Pseudomonadati</taxon>
        <taxon>Pseudomonadota</taxon>
        <taxon>Betaproteobacteria</taxon>
        <taxon>Burkholderiales</taxon>
        <taxon>Oxalobacteraceae</taxon>
        <taxon>Telluria group</taxon>
        <taxon>Rugamonas</taxon>
    </lineage>
</organism>
<evidence type="ECO:0000256" key="6">
    <source>
        <dbReference type="ARBA" id="ARBA00022692"/>
    </source>
</evidence>
<protein>
    <recommendedName>
        <fullName evidence="2">Type II secretion system protein H</fullName>
    </recommendedName>
    <alternativeName>
        <fullName evidence="10">General secretion pathway protein H</fullName>
    </alternativeName>
</protein>
<dbReference type="GO" id="GO:0015627">
    <property type="term" value="C:type II protein secretion system complex"/>
    <property type="evidence" value="ECO:0007669"/>
    <property type="project" value="InterPro"/>
</dbReference>
<dbReference type="PROSITE" id="PS00409">
    <property type="entry name" value="PROKAR_NTER_METHYL"/>
    <property type="match status" value="1"/>
</dbReference>
<evidence type="ECO:0000256" key="8">
    <source>
        <dbReference type="ARBA" id="ARBA00023136"/>
    </source>
</evidence>
<evidence type="ECO:0000256" key="2">
    <source>
        <dbReference type="ARBA" id="ARBA00021549"/>
    </source>
</evidence>
<evidence type="ECO:0000256" key="4">
    <source>
        <dbReference type="ARBA" id="ARBA00022481"/>
    </source>
</evidence>
<evidence type="ECO:0000313" key="14">
    <source>
        <dbReference type="Proteomes" id="UP000573499"/>
    </source>
</evidence>
<evidence type="ECO:0000313" key="13">
    <source>
        <dbReference type="EMBL" id="MBA5690698.1"/>
    </source>
</evidence>
<dbReference type="GO" id="GO:0015628">
    <property type="term" value="P:protein secretion by the type II secretion system"/>
    <property type="evidence" value="ECO:0007669"/>
    <property type="project" value="InterPro"/>
</dbReference>
<evidence type="ECO:0000256" key="5">
    <source>
        <dbReference type="ARBA" id="ARBA00022519"/>
    </source>
</evidence>
<feature type="transmembrane region" description="Helical" evidence="11">
    <location>
        <begin position="23"/>
        <end position="41"/>
    </location>
</feature>
<accession>A0A7W2FFF7</accession>
<evidence type="ECO:0000256" key="3">
    <source>
        <dbReference type="ARBA" id="ARBA00022475"/>
    </source>
</evidence>
<dbReference type="Proteomes" id="UP000573499">
    <property type="component" value="Unassembled WGS sequence"/>
</dbReference>
<evidence type="ECO:0000256" key="1">
    <source>
        <dbReference type="ARBA" id="ARBA00004377"/>
    </source>
</evidence>
<evidence type="ECO:0000256" key="10">
    <source>
        <dbReference type="ARBA" id="ARBA00030775"/>
    </source>
</evidence>
<sequence>MYRTAHRRAPVPVSGRGFTLPEVLVSLTIIAILAAIAAPSFNRIIATQRSKSIAADLITVLTRTRSEAIKRNTDVTLQPVSDGQWQFGWAVLNPAAGGAKLESHDAIVNATVLGPSSIVFHANGRLRGNTAPSFDISALGSTDHRCVLVDLSGRPYQQTGAC</sequence>
<feature type="domain" description="General secretion pathway GspH" evidence="12">
    <location>
        <begin position="54"/>
        <end position="153"/>
    </location>
</feature>
<comment type="subcellular location">
    <subcellularLocation>
        <location evidence="1">Cell inner membrane</location>
        <topology evidence="1">Single-pass membrane protein</topology>
    </subcellularLocation>
</comment>
<dbReference type="SUPFAM" id="SSF54523">
    <property type="entry name" value="Pili subunits"/>
    <property type="match status" value="1"/>
</dbReference>
<name>A0A7W2FFF7_9BURK</name>
<comment type="similarity">
    <text evidence="9">Belongs to the GSP H family.</text>
</comment>
<keyword evidence="6 11" id="KW-0812">Transmembrane</keyword>
<keyword evidence="5" id="KW-0997">Cell inner membrane</keyword>
<keyword evidence="3" id="KW-1003">Cell membrane</keyword>
<evidence type="ECO:0000259" key="12">
    <source>
        <dbReference type="Pfam" id="PF12019"/>
    </source>
</evidence>
<dbReference type="Pfam" id="PF12019">
    <property type="entry name" value="GspH"/>
    <property type="match status" value="1"/>
</dbReference>
<keyword evidence="14" id="KW-1185">Reference proteome</keyword>
<evidence type="ECO:0000256" key="9">
    <source>
        <dbReference type="ARBA" id="ARBA00025772"/>
    </source>
</evidence>
<dbReference type="AlphaFoldDB" id="A0A7W2FFF7"/>
<dbReference type="NCBIfam" id="TIGR02532">
    <property type="entry name" value="IV_pilin_GFxxxE"/>
    <property type="match status" value="1"/>
</dbReference>
<keyword evidence="8 11" id="KW-0472">Membrane</keyword>
<reference evidence="13 14" key="1">
    <citation type="submission" date="2020-07" db="EMBL/GenBank/DDBJ databases">
        <title>Novel species isolated from subtropical streams in China.</title>
        <authorList>
            <person name="Lu H."/>
        </authorList>
    </citation>
    <scope>NUCLEOTIDE SEQUENCE [LARGE SCALE GENOMIC DNA]</scope>
    <source>
        <strain evidence="13 14">LX47W</strain>
    </source>
</reference>
<gene>
    <name evidence="13" type="ORF">H3H39_27045</name>
</gene>
<keyword evidence="4" id="KW-0488">Methylation</keyword>
<evidence type="ECO:0000256" key="11">
    <source>
        <dbReference type="SAM" id="Phobius"/>
    </source>
</evidence>
<evidence type="ECO:0000256" key="7">
    <source>
        <dbReference type="ARBA" id="ARBA00022989"/>
    </source>
</evidence>
<dbReference type="InterPro" id="IPR022346">
    <property type="entry name" value="T2SS_GspH"/>
</dbReference>
<comment type="caution">
    <text evidence="13">The sequence shown here is derived from an EMBL/GenBank/DDBJ whole genome shotgun (WGS) entry which is preliminary data.</text>
</comment>
<dbReference type="InterPro" id="IPR012902">
    <property type="entry name" value="N_methyl_site"/>
</dbReference>
<keyword evidence="7 11" id="KW-1133">Transmembrane helix</keyword>
<dbReference type="EMBL" id="JACEZU010000023">
    <property type="protein sequence ID" value="MBA5690698.1"/>
    <property type="molecule type" value="Genomic_DNA"/>
</dbReference>
<dbReference type="InterPro" id="IPR045584">
    <property type="entry name" value="Pilin-like"/>
</dbReference>
<dbReference type="RefSeq" id="WP_182157643.1">
    <property type="nucleotide sequence ID" value="NZ_JACEZU010000023.1"/>
</dbReference>
<dbReference type="Pfam" id="PF07963">
    <property type="entry name" value="N_methyl"/>
    <property type="match status" value="1"/>
</dbReference>
<dbReference type="GO" id="GO:0005886">
    <property type="term" value="C:plasma membrane"/>
    <property type="evidence" value="ECO:0007669"/>
    <property type="project" value="UniProtKB-SubCell"/>
</dbReference>